<dbReference type="EMBL" id="RCDD01000003">
    <property type="protein sequence ID" value="RLK58228.1"/>
    <property type="molecule type" value="Genomic_DNA"/>
</dbReference>
<name>A0A421B1M2_9PSEU</name>
<gene>
    <name evidence="4" type="ORF">CLV68_4322</name>
</gene>
<dbReference type="InterPro" id="IPR035965">
    <property type="entry name" value="PAS-like_dom_sf"/>
</dbReference>
<dbReference type="GO" id="GO:0016791">
    <property type="term" value="F:phosphatase activity"/>
    <property type="evidence" value="ECO:0007669"/>
    <property type="project" value="TreeGrafter"/>
</dbReference>
<feature type="region of interest" description="Disordered" evidence="2">
    <location>
        <begin position="674"/>
        <end position="795"/>
    </location>
</feature>
<dbReference type="InterPro" id="IPR036457">
    <property type="entry name" value="PPM-type-like_dom_sf"/>
</dbReference>
<feature type="compositionally biased region" description="Pro residues" evidence="2">
    <location>
        <begin position="708"/>
        <end position="717"/>
    </location>
</feature>
<dbReference type="PANTHER" id="PTHR43156">
    <property type="entry name" value="STAGE II SPORULATION PROTEIN E-RELATED"/>
    <property type="match status" value="1"/>
</dbReference>
<dbReference type="Pfam" id="PF03861">
    <property type="entry name" value="ANTAR"/>
    <property type="match status" value="1"/>
</dbReference>
<keyword evidence="1" id="KW-0378">Hydrolase</keyword>
<dbReference type="Pfam" id="PF08447">
    <property type="entry name" value="PAS_3"/>
    <property type="match status" value="1"/>
</dbReference>
<evidence type="ECO:0000313" key="5">
    <source>
        <dbReference type="Proteomes" id="UP000282454"/>
    </source>
</evidence>
<organism evidence="4 5">
    <name type="scientific">Actinokineospora cianjurensis</name>
    <dbReference type="NCBI Taxonomy" id="585224"/>
    <lineage>
        <taxon>Bacteria</taxon>
        <taxon>Bacillati</taxon>
        <taxon>Actinomycetota</taxon>
        <taxon>Actinomycetes</taxon>
        <taxon>Pseudonocardiales</taxon>
        <taxon>Pseudonocardiaceae</taxon>
        <taxon>Actinokineospora</taxon>
    </lineage>
</organism>
<dbReference type="PROSITE" id="PS50921">
    <property type="entry name" value="ANTAR"/>
    <property type="match status" value="1"/>
</dbReference>
<accession>A0A421B1M2</accession>
<evidence type="ECO:0000256" key="1">
    <source>
        <dbReference type="ARBA" id="ARBA00022801"/>
    </source>
</evidence>
<dbReference type="Pfam" id="PF07228">
    <property type="entry name" value="SpoIIE"/>
    <property type="match status" value="1"/>
</dbReference>
<dbReference type="Proteomes" id="UP000282454">
    <property type="component" value="Unassembled WGS sequence"/>
</dbReference>
<evidence type="ECO:0000313" key="4">
    <source>
        <dbReference type="EMBL" id="RLK58228.1"/>
    </source>
</evidence>
<dbReference type="Gene3D" id="3.30.450.20">
    <property type="entry name" value="PAS domain"/>
    <property type="match status" value="2"/>
</dbReference>
<dbReference type="AlphaFoldDB" id="A0A421B1M2"/>
<comment type="caution">
    <text evidence="4">The sequence shown here is derived from an EMBL/GenBank/DDBJ whole genome shotgun (WGS) entry which is preliminary data.</text>
</comment>
<sequence length="863" mass="92702">MAQDTTRELPVPETRRADVVGRLAATVDRLRAQVRGTHDARAARTLLELATGVLVERLGCGPAAAAAQLAVLAGQAGRSQLELAAEIVDQAARDELTEAARLPAVDSTAEPDGAVAVRLRTAESGALAASDTQAVAVSLLRYALVPLGAVGVAVWLAGGDSSLTLAGCAGFADDECGRWRFVPPGVAVPARLALAERDVAWVPSLSAAGLPTIGQRDVPDGARAAIPAGNGGRILGVLEVCWPEPMERPAPRVWRQLEALAQLCARTLGTAEAEVDRGGRSELADLADSLRDPALVLRPQHDAADQVVDFRIAHVNPRYADLGGRPRDEVVGALLLEAYPMAAVEGGLFERVEQVYATGEPFRADRVDFTALVEQVPLTAALGVGISRVGAAVLLVWHIEDEATRLANLLQHAQRLGRIGGFEENLVTGEIAWNSELFALYGLPASATPVPVEQLARHAHPDDAVLIGRFLRTLLHHNRPASTAFRLRRPDGVARHIRVIAEPVPGDTPAVRGAYQDISAQHWTEVALAATREQLAHSEQEAVERTRLTLQLQHAIMPPAQNTLQTPHLDVAVRYRPAEKEHLIGGDWYDAVVLPSSQILLCVGDIAGHGIEAATSMVVLRNALRGLAATGAGPAQLLKWLNLVTRHLTDHVTATAVCALFDPADSTLRWARRSPAARAHPGQHRDHPAADHRPPPWRPRRPGVRGSPPVPGPPRHPAPLHRRPHRTQRPHRGGIPGPPAHHRRPHHVHFGPTAGPPPHPQQLRHRRRHLHRRRPTPPPLIGSPPRLTTQRHPRRWGRRCGRACRLGRSVGVGWVVGGVRSATEWVLCVGSSTSVVGRVWCRGRVVIVGVGGAWGRATVTVGA</sequence>
<dbReference type="InterPro" id="IPR005561">
    <property type="entry name" value="ANTAR"/>
</dbReference>
<feature type="compositionally biased region" description="Basic residues" evidence="2">
    <location>
        <begin position="762"/>
        <end position="775"/>
    </location>
</feature>
<proteinExistence type="predicted"/>
<dbReference type="Gene3D" id="3.60.40.10">
    <property type="entry name" value="PPM-type phosphatase domain"/>
    <property type="match status" value="1"/>
</dbReference>
<feature type="compositionally biased region" description="Basic and acidic residues" evidence="2">
    <location>
        <begin position="683"/>
        <end position="694"/>
    </location>
</feature>
<evidence type="ECO:0000256" key="2">
    <source>
        <dbReference type="SAM" id="MobiDB-lite"/>
    </source>
</evidence>
<dbReference type="InterPro" id="IPR013655">
    <property type="entry name" value="PAS_fold_3"/>
</dbReference>
<dbReference type="SMART" id="SM01012">
    <property type="entry name" value="ANTAR"/>
    <property type="match status" value="1"/>
</dbReference>
<keyword evidence="5" id="KW-1185">Reference proteome</keyword>
<feature type="compositionally biased region" description="Basic residues" evidence="2">
    <location>
        <begin position="718"/>
        <end position="732"/>
    </location>
</feature>
<dbReference type="InterPro" id="IPR001932">
    <property type="entry name" value="PPM-type_phosphatase-like_dom"/>
</dbReference>
<dbReference type="SUPFAM" id="SSF55785">
    <property type="entry name" value="PYP-like sensor domain (PAS domain)"/>
    <property type="match status" value="2"/>
</dbReference>
<dbReference type="GO" id="GO:0003723">
    <property type="term" value="F:RNA binding"/>
    <property type="evidence" value="ECO:0007669"/>
    <property type="project" value="InterPro"/>
</dbReference>
<feature type="compositionally biased region" description="Basic residues" evidence="2">
    <location>
        <begin position="740"/>
        <end position="749"/>
    </location>
</feature>
<dbReference type="PANTHER" id="PTHR43156:SF2">
    <property type="entry name" value="STAGE II SPORULATION PROTEIN E"/>
    <property type="match status" value="1"/>
</dbReference>
<protein>
    <submittedName>
        <fullName evidence="4">PAS domain-containing protein</fullName>
    </submittedName>
</protein>
<feature type="domain" description="ANTAR" evidence="3">
    <location>
        <begin position="27"/>
        <end position="88"/>
    </location>
</feature>
<dbReference type="InterPro" id="IPR052016">
    <property type="entry name" value="Bact_Sigma-Reg"/>
</dbReference>
<evidence type="ECO:0000259" key="3">
    <source>
        <dbReference type="PROSITE" id="PS50921"/>
    </source>
</evidence>
<dbReference type="RefSeq" id="WP_425454870.1">
    <property type="nucleotide sequence ID" value="NZ_RCDD01000003.1"/>
</dbReference>
<reference evidence="4 5" key="1">
    <citation type="submission" date="2018-10" db="EMBL/GenBank/DDBJ databases">
        <title>Genomic Encyclopedia of Archaeal and Bacterial Type Strains, Phase II (KMG-II): from individual species to whole genera.</title>
        <authorList>
            <person name="Goeker M."/>
        </authorList>
    </citation>
    <scope>NUCLEOTIDE SEQUENCE [LARGE SCALE GENOMIC DNA]</scope>
    <source>
        <strain evidence="4 5">DSM 45657</strain>
    </source>
</reference>
<dbReference type="SUPFAM" id="SSF55781">
    <property type="entry name" value="GAF domain-like"/>
    <property type="match status" value="1"/>
</dbReference>